<feature type="site" description="Could be important to modulate the pK values of the two catalytic cysteine residues" evidence="3">
    <location>
        <position position="137"/>
    </location>
</feature>
<name>A0ABP8LZG8_9BACT</name>
<accession>A0ABP8LZG8</accession>
<comment type="subcellular location">
    <subcellularLocation>
        <location evidence="3">Cytoplasm</location>
    </subcellularLocation>
</comment>
<dbReference type="EMBL" id="BAABEY010000018">
    <property type="protein sequence ID" value="GAA4438271.1"/>
    <property type="molecule type" value="Genomic_DNA"/>
</dbReference>
<gene>
    <name evidence="3 5" type="primary">dapF</name>
    <name evidence="5" type="ORF">GCM10023091_18680</name>
</gene>
<dbReference type="Pfam" id="PF01678">
    <property type="entry name" value="DAP_epimerase"/>
    <property type="match status" value="2"/>
</dbReference>
<dbReference type="SUPFAM" id="SSF54506">
    <property type="entry name" value="Diaminopimelate epimerase-like"/>
    <property type="match status" value="2"/>
</dbReference>
<comment type="pathway">
    <text evidence="3">Amino-acid biosynthesis; L-lysine biosynthesis via DAP pathway; DL-2,6-diaminopimelate from LL-2,6-diaminopimelate: step 1/1.</text>
</comment>
<feature type="binding site" evidence="3">
    <location>
        <position position="13"/>
    </location>
    <ligand>
        <name>substrate</name>
    </ligand>
</feature>
<keyword evidence="2 3" id="KW-0413">Isomerase</keyword>
<proteinExistence type="inferred from homology"/>
<feature type="binding site" evidence="3">
    <location>
        <position position="64"/>
    </location>
    <ligand>
        <name>substrate</name>
    </ligand>
</feature>
<keyword evidence="3" id="KW-0457">Lysine biosynthesis</keyword>
<comment type="catalytic activity">
    <reaction evidence="3">
        <text>(2S,6S)-2,6-diaminopimelate = meso-2,6-diaminopimelate</text>
        <dbReference type="Rhea" id="RHEA:15393"/>
        <dbReference type="ChEBI" id="CHEBI:57609"/>
        <dbReference type="ChEBI" id="CHEBI:57791"/>
        <dbReference type="EC" id="5.1.1.7"/>
    </reaction>
</comment>
<feature type="site" description="Could be important to modulate the pK values of the two catalytic cysteine residues" evidence="3">
    <location>
        <position position="188"/>
    </location>
</feature>
<evidence type="ECO:0000256" key="4">
    <source>
        <dbReference type="NCBIfam" id="TIGR00652"/>
    </source>
</evidence>
<evidence type="ECO:0000313" key="5">
    <source>
        <dbReference type="EMBL" id="GAA4438271.1"/>
    </source>
</evidence>
<feature type="active site" description="Proton donor" evidence="3">
    <location>
        <position position="73"/>
    </location>
</feature>
<organism evidence="5 6">
    <name type="scientific">Ravibacter arvi</name>
    <dbReference type="NCBI Taxonomy" id="2051041"/>
    <lineage>
        <taxon>Bacteria</taxon>
        <taxon>Pseudomonadati</taxon>
        <taxon>Bacteroidota</taxon>
        <taxon>Cytophagia</taxon>
        <taxon>Cytophagales</taxon>
        <taxon>Spirosomataceae</taxon>
        <taxon>Ravibacter</taxon>
    </lineage>
</organism>
<dbReference type="PANTHER" id="PTHR31689:SF0">
    <property type="entry name" value="DIAMINOPIMELATE EPIMERASE"/>
    <property type="match status" value="1"/>
</dbReference>
<dbReference type="Proteomes" id="UP001501508">
    <property type="component" value="Unassembled WGS sequence"/>
</dbReference>
<evidence type="ECO:0000256" key="1">
    <source>
        <dbReference type="ARBA" id="ARBA00010219"/>
    </source>
</evidence>
<evidence type="ECO:0000313" key="6">
    <source>
        <dbReference type="Proteomes" id="UP001501508"/>
    </source>
</evidence>
<comment type="caution">
    <text evidence="5">The sequence shown here is derived from an EMBL/GenBank/DDBJ whole genome shotgun (WGS) entry which is preliminary data.</text>
</comment>
<keyword evidence="3" id="KW-0963">Cytoplasm</keyword>
<sequence length="258" mass="28025">MTTEFFKYQGAGNDFIMIDDRNLTFTAKQEQIASLCDRRFGIGADGLILLRNDPGYDFRMVYFNADGAEGSMCGNGGRCAVRFARDLGMVGDFTRFIAVDGEHTAELNDQVVRLGMSDVNGIETLEDHYFTNTGSPHYVAFVTSVDETDVVGIGKAVRYGPVYGPEGGTNVNFAQVIEKDYLKVRTYERGVEDETLACGTGVTACALVAAECFGWEGPVAVRVPGGMLSVEFIRGTEPGNFRDIYLTGPAEFVFSGAV</sequence>
<dbReference type="Gene3D" id="3.10.310.10">
    <property type="entry name" value="Diaminopimelate Epimerase, Chain A, domain 1"/>
    <property type="match status" value="2"/>
</dbReference>
<keyword evidence="3" id="KW-0028">Amino-acid biosynthesis</keyword>
<keyword evidence="6" id="KW-1185">Reference proteome</keyword>
<dbReference type="RefSeq" id="WP_345028271.1">
    <property type="nucleotide sequence ID" value="NZ_BAABEY010000018.1"/>
</dbReference>
<comment type="function">
    <text evidence="3">Catalyzes the stereoinversion of LL-2,6-diaminopimelate (L,L-DAP) to meso-diaminopimelate (meso-DAP), a precursor of L-lysine and an essential component of the bacterial peptidoglycan.</text>
</comment>
<feature type="binding site" evidence="3">
    <location>
        <position position="170"/>
    </location>
    <ligand>
        <name>substrate</name>
    </ligand>
</feature>
<evidence type="ECO:0000256" key="2">
    <source>
        <dbReference type="ARBA" id="ARBA00023235"/>
    </source>
</evidence>
<dbReference type="NCBIfam" id="TIGR00652">
    <property type="entry name" value="DapF"/>
    <property type="match status" value="1"/>
</dbReference>
<comment type="similarity">
    <text evidence="1 3">Belongs to the diaminopimelate epimerase family.</text>
</comment>
<dbReference type="PANTHER" id="PTHR31689">
    <property type="entry name" value="DIAMINOPIMELATE EPIMERASE, CHLOROPLASTIC"/>
    <property type="match status" value="1"/>
</dbReference>
<protein>
    <recommendedName>
        <fullName evidence="3 4">Diaminopimelate epimerase</fullName>
        <shortName evidence="3">DAP epimerase</shortName>
        <ecNumber evidence="3 4">5.1.1.7</ecNumber>
    </recommendedName>
    <alternativeName>
        <fullName evidence="3">PLP-independent amino acid racemase</fullName>
    </alternativeName>
</protein>
<evidence type="ECO:0000256" key="3">
    <source>
        <dbReference type="HAMAP-Rule" id="MF_00197"/>
    </source>
</evidence>
<reference evidence="6" key="1">
    <citation type="journal article" date="2019" name="Int. J. Syst. Evol. Microbiol.">
        <title>The Global Catalogue of Microorganisms (GCM) 10K type strain sequencing project: providing services to taxonomists for standard genome sequencing and annotation.</title>
        <authorList>
            <consortium name="The Broad Institute Genomics Platform"/>
            <consortium name="The Broad Institute Genome Sequencing Center for Infectious Disease"/>
            <person name="Wu L."/>
            <person name="Ma J."/>
        </authorList>
    </citation>
    <scope>NUCLEOTIDE SEQUENCE [LARGE SCALE GENOMIC DNA]</scope>
    <source>
        <strain evidence="6">JCM 31920</strain>
    </source>
</reference>
<comment type="caution">
    <text evidence="3">Lacks conserved residue(s) required for the propagation of feature annotation.</text>
</comment>
<dbReference type="EC" id="5.1.1.7" evidence="3 4"/>
<comment type="subunit">
    <text evidence="3">Homodimer.</text>
</comment>
<dbReference type="InterPro" id="IPR001653">
    <property type="entry name" value="DAP_epimerase_DapF"/>
</dbReference>
<feature type="binding site" evidence="3">
    <location>
        <begin position="199"/>
        <end position="200"/>
    </location>
    <ligand>
        <name>substrate</name>
    </ligand>
</feature>
<dbReference type="HAMAP" id="MF_00197">
    <property type="entry name" value="DAP_epimerase"/>
    <property type="match status" value="1"/>
</dbReference>
<feature type="binding site" evidence="3">
    <location>
        <begin position="188"/>
        <end position="189"/>
    </location>
    <ligand>
        <name>substrate</name>
    </ligand>
</feature>
<feature type="binding site" evidence="3">
    <location>
        <begin position="74"/>
        <end position="75"/>
    </location>
    <ligand>
        <name>substrate</name>
    </ligand>
</feature>
<feature type="active site" description="Proton acceptor" evidence="3">
    <location>
        <position position="198"/>
    </location>
</feature>